<keyword evidence="3" id="KW-0378">Hydrolase</keyword>
<feature type="transmembrane region" description="Helical" evidence="1">
    <location>
        <begin position="203"/>
        <end position="223"/>
    </location>
</feature>
<keyword evidence="3" id="KW-0482">Metalloprotease</keyword>
<organism evidence="3 4">
    <name type="scientific">Luteolibacter pohnpeiensis</name>
    <dbReference type="NCBI Taxonomy" id="454153"/>
    <lineage>
        <taxon>Bacteria</taxon>
        <taxon>Pseudomonadati</taxon>
        <taxon>Verrucomicrobiota</taxon>
        <taxon>Verrucomicrobiia</taxon>
        <taxon>Verrucomicrobiales</taxon>
        <taxon>Verrucomicrobiaceae</taxon>
        <taxon>Luteolibacter</taxon>
    </lineage>
</organism>
<keyword evidence="4" id="KW-1185">Reference proteome</keyword>
<protein>
    <submittedName>
        <fullName evidence="3">CPBP family intramembrane metalloprotease</fullName>
    </submittedName>
</protein>
<dbReference type="AlphaFoldDB" id="A0A934S8A1"/>
<dbReference type="GO" id="GO:0080120">
    <property type="term" value="P:CAAX-box protein maturation"/>
    <property type="evidence" value="ECO:0007669"/>
    <property type="project" value="UniProtKB-ARBA"/>
</dbReference>
<dbReference type="GO" id="GO:0008237">
    <property type="term" value="F:metallopeptidase activity"/>
    <property type="evidence" value="ECO:0007669"/>
    <property type="project" value="UniProtKB-KW"/>
</dbReference>
<feature type="transmembrane region" description="Helical" evidence="1">
    <location>
        <begin position="108"/>
        <end position="126"/>
    </location>
</feature>
<evidence type="ECO:0000259" key="2">
    <source>
        <dbReference type="Pfam" id="PF02517"/>
    </source>
</evidence>
<name>A0A934S8A1_9BACT</name>
<keyword evidence="3" id="KW-0645">Protease</keyword>
<dbReference type="GO" id="GO:0004175">
    <property type="term" value="F:endopeptidase activity"/>
    <property type="evidence" value="ECO:0007669"/>
    <property type="project" value="UniProtKB-ARBA"/>
</dbReference>
<keyword evidence="1" id="KW-0472">Membrane</keyword>
<keyword evidence="1" id="KW-1133">Transmembrane helix</keyword>
<feature type="domain" description="CAAX prenyl protease 2/Lysostaphin resistance protein A-like" evidence="2">
    <location>
        <begin position="149"/>
        <end position="265"/>
    </location>
</feature>
<accession>A0A934S8A1</accession>
<reference evidence="3" key="1">
    <citation type="submission" date="2021-01" db="EMBL/GenBank/DDBJ databases">
        <title>Modified the classification status of verrucomicrobia.</title>
        <authorList>
            <person name="Feng X."/>
        </authorList>
    </citation>
    <scope>NUCLEOTIDE SEQUENCE</scope>
    <source>
        <strain evidence="3">KCTC 22041</strain>
    </source>
</reference>
<comment type="caution">
    <text evidence="3">The sequence shown here is derived from an EMBL/GenBank/DDBJ whole genome shotgun (WGS) entry which is preliminary data.</text>
</comment>
<dbReference type="PANTHER" id="PTHR39430:SF1">
    <property type="entry name" value="PROTEASE"/>
    <property type="match status" value="1"/>
</dbReference>
<proteinExistence type="predicted"/>
<feature type="transmembrane region" description="Helical" evidence="1">
    <location>
        <begin position="229"/>
        <end position="248"/>
    </location>
</feature>
<dbReference type="EMBL" id="JAENIJ010000018">
    <property type="protein sequence ID" value="MBK1883155.1"/>
    <property type="molecule type" value="Genomic_DNA"/>
</dbReference>
<evidence type="ECO:0000313" key="4">
    <source>
        <dbReference type="Proteomes" id="UP000603141"/>
    </source>
</evidence>
<feature type="transmembrane region" description="Helical" evidence="1">
    <location>
        <begin position="64"/>
        <end position="84"/>
    </location>
</feature>
<dbReference type="RefSeq" id="WP_200270995.1">
    <property type="nucleotide sequence ID" value="NZ_JAENIJ010000018.1"/>
</dbReference>
<dbReference type="InterPro" id="IPR003675">
    <property type="entry name" value="Rce1/LyrA-like_dom"/>
</dbReference>
<sequence>MRFLKSEAGAVVFWVISSILLAAAIVPWIYNAGMDLAAEAQAKELSPILESIGKSAARADLDRYFSRALLLSVLVLLPVFLLRLRQIRRSSPREASVKAEPLPWKTRLLDICTAFVIAAGSLWILGTTLQHFGAFFSRPDAPAVSKLFSKAVIPALGAAVVEEWLFRGLLLGIWLRVAKPVPAIVGTSLLFAFVHFMQPPADAAIANPGQIFAGFHLLGLIFLNFTDPGFIAAEFAVLFTLGLLLASTRVRTGSLWFPIGLHAGLVFAFKAFNLYHKASPDSALRPLWIGDSLRSGVLPVLTLLVMGLICWPILRNRGRVRK</sequence>
<feature type="transmembrane region" description="Helical" evidence="1">
    <location>
        <begin position="296"/>
        <end position="314"/>
    </location>
</feature>
<evidence type="ECO:0000313" key="3">
    <source>
        <dbReference type="EMBL" id="MBK1883155.1"/>
    </source>
</evidence>
<evidence type="ECO:0000256" key="1">
    <source>
        <dbReference type="SAM" id="Phobius"/>
    </source>
</evidence>
<keyword evidence="1" id="KW-0812">Transmembrane</keyword>
<dbReference type="PANTHER" id="PTHR39430">
    <property type="entry name" value="MEMBRANE-ASSOCIATED PROTEASE-RELATED"/>
    <property type="match status" value="1"/>
</dbReference>
<dbReference type="Pfam" id="PF02517">
    <property type="entry name" value="Rce1-like"/>
    <property type="match status" value="1"/>
</dbReference>
<gene>
    <name evidence="3" type="ORF">JIN85_12055</name>
</gene>
<feature type="transmembrane region" description="Helical" evidence="1">
    <location>
        <begin position="173"/>
        <end position="196"/>
    </location>
</feature>
<feature type="transmembrane region" description="Helical" evidence="1">
    <location>
        <begin position="12"/>
        <end position="30"/>
    </location>
</feature>
<feature type="transmembrane region" description="Helical" evidence="1">
    <location>
        <begin position="255"/>
        <end position="276"/>
    </location>
</feature>
<dbReference type="Proteomes" id="UP000603141">
    <property type="component" value="Unassembled WGS sequence"/>
</dbReference>